<dbReference type="EMBL" id="JAPDGR010000041">
    <property type="protein sequence ID" value="KAJ2997946.1"/>
    <property type="molecule type" value="Genomic_DNA"/>
</dbReference>
<organism evidence="1 2">
    <name type="scientific">Xylaria curta</name>
    <dbReference type="NCBI Taxonomy" id="42375"/>
    <lineage>
        <taxon>Eukaryota</taxon>
        <taxon>Fungi</taxon>
        <taxon>Dikarya</taxon>
        <taxon>Ascomycota</taxon>
        <taxon>Pezizomycotina</taxon>
        <taxon>Sordariomycetes</taxon>
        <taxon>Xylariomycetidae</taxon>
        <taxon>Xylariales</taxon>
        <taxon>Xylariaceae</taxon>
        <taxon>Xylaria</taxon>
    </lineage>
</organism>
<name>A0ACC1PQQ2_9PEZI</name>
<gene>
    <name evidence="1" type="ORF">NUW58_g479</name>
</gene>
<comment type="caution">
    <text evidence="1">The sequence shown here is derived from an EMBL/GenBank/DDBJ whole genome shotgun (WGS) entry which is preliminary data.</text>
</comment>
<accession>A0ACC1PQQ2</accession>
<evidence type="ECO:0000313" key="1">
    <source>
        <dbReference type="EMBL" id="KAJ2997946.1"/>
    </source>
</evidence>
<dbReference type="Proteomes" id="UP001143856">
    <property type="component" value="Unassembled WGS sequence"/>
</dbReference>
<protein>
    <submittedName>
        <fullName evidence="1">Uncharacterized protein</fullName>
    </submittedName>
</protein>
<proteinExistence type="predicted"/>
<keyword evidence="2" id="KW-1185">Reference proteome</keyword>
<sequence>MLDNFSLPLIEFLSELFKEKGSTVQSPLHCNHEEILGLFLPYRVGAMATTTTDKSAASVAIDSISLRYSTALKKINFKPHEKQESEGVESMDDPEKRGFTDHIPPIQEGGFQYPPFWKVVLLTIAINFGLFLVALDSTILATAIPAITNEFSSFNDVAWYGASYLFVISALQLLYGKLYTTNSVKWVFMFAVFVFEVGSLVSGVAPTSNALIVGRAVSGIGAAGIYVGAILVIAATVPLRQRPIYTGILASTHGLASVVGPILGGAFADHVTWRWCFYINLPFGAITLIFLFFFLPDRQPTHPRLSWKEQIQQLDLLGIFFLIPSVISLLLALQWAGSKYPWSDARIIALFVVFGVLAIIFWCVELWQKDLATIPPRVIKNKNLLGGIWYGVWLGAAVFVFTYYLPIWFQGVQGVSATQSGIRNLPSILGQVVFALVGGGLATALGQFVPLLIVSSVLSAIGAGLLSTLNVDSGIGFWLGYQLIMAAGVGIGSQNVNLVSQVAVPTTDMAVAASILSFSGTLSSSIFLVVAQSVFQNQLTYNLAVEIPEVDVTSILNQGVTALRQSVTAEQLPAVLVAYNKAIIRTFYVGVAASALSIAGPILMDWLSLKQPESQQKPIPATSEDLTADRQSAERKSDAAL</sequence>
<reference evidence="1" key="1">
    <citation type="submission" date="2022-10" db="EMBL/GenBank/DDBJ databases">
        <title>Genome Sequence of Xylaria curta.</title>
        <authorList>
            <person name="Buettner E."/>
        </authorList>
    </citation>
    <scope>NUCLEOTIDE SEQUENCE</scope>
    <source>
        <strain evidence="1">Babe10</strain>
    </source>
</reference>
<evidence type="ECO:0000313" key="2">
    <source>
        <dbReference type="Proteomes" id="UP001143856"/>
    </source>
</evidence>